<proteinExistence type="inferred from homology"/>
<evidence type="ECO:0000313" key="6">
    <source>
        <dbReference type="EMBL" id="QCI08054.1"/>
    </source>
</evidence>
<evidence type="ECO:0000256" key="4">
    <source>
        <dbReference type="ARBA" id="ARBA00022640"/>
    </source>
</evidence>
<accession>A0A4D6WWA5</accession>
<feature type="transmembrane region" description="Helical" evidence="5">
    <location>
        <begin position="12"/>
        <end position="30"/>
    </location>
</feature>
<keyword evidence="4 6" id="KW-0934">Plastid</keyword>
<protein>
    <recommendedName>
        <fullName evidence="3">Uncharacterized protein ycf33</fullName>
    </recommendedName>
</protein>
<dbReference type="EMBL" id="MK814707">
    <property type="protein sequence ID" value="QCI08054.1"/>
    <property type="molecule type" value="Genomic_DNA"/>
</dbReference>
<evidence type="ECO:0000256" key="1">
    <source>
        <dbReference type="ARBA" id="ARBA00004474"/>
    </source>
</evidence>
<keyword evidence="5" id="KW-0812">Transmembrane</keyword>
<dbReference type="AlphaFoldDB" id="A0A4D6WWA5"/>
<comment type="subcellular location">
    <subcellularLocation>
        <location evidence="1">Plastid</location>
    </subcellularLocation>
</comment>
<evidence type="ECO:0000256" key="5">
    <source>
        <dbReference type="SAM" id="Phobius"/>
    </source>
</evidence>
<reference evidence="6" key="1">
    <citation type="journal article" date="2019" name="Mol. Phylogenet. Evol.">
        <title>Morphological evolution and classification of the red algal order Ceramiales inferred using plastid phylogenomics.</title>
        <authorList>
            <person name="Diaz-Tapia P."/>
            <person name="Pasella M.M."/>
            <person name="Verbruggen H."/>
            <person name="Maggs C.A."/>
        </authorList>
    </citation>
    <scope>NUCLEOTIDE SEQUENCE</scope>
    <source>
        <strain evidence="6">PD2953_5</strain>
    </source>
</reference>
<keyword evidence="5" id="KW-1133">Transmembrane helix</keyword>
<evidence type="ECO:0000256" key="2">
    <source>
        <dbReference type="ARBA" id="ARBA00010985"/>
    </source>
</evidence>
<comment type="similarity">
    <text evidence="2">Belongs to the ycf33 family.</text>
</comment>
<evidence type="ECO:0000256" key="3">
    <source>
        <dbReference type="ARBA" id="ARBA00021584"/>
    </source>
</evidence>
<gene>
    <name evidence="6" type="primary">ycf33</name>
</gene>
<dbReference type="GO" id="GO:0009536">
    <property type="term" value="C:plastid"/>
    <property type="evidence" value="ECO:0007669"/>
    <property type="project" value="UniProtKB-SubCell"/>
</dbReference>
<feature type="transmembrane region" description="Helical" evidence="5">
    <location>
        <begin position="42"/>
        <end position="62"/>
    </location>
</feature>
<dbReference type="InterPro" id="IPR008470">
    <property type="entry name" value="Uncharacterised_Ycf33"/>
</dbReference>
<sequence length="65" mass="7655">MYTFWDNLNKFPRFLIATLIGFFLTTFEPISKLLKNKKTAIIILILIIIIISTLYLILRMMVGFD</sequence>
<organism evidence="6">
    <name type="scientific">Plumaria plumosa</name>
    <dbReference type="NCBI Taxonomy" id="189642"/>
    <lineage>
        <taxon>Eukaryota</taxon>
        <taxon>Rhodophyta</taxon>
        <taxon>Florideophyceae</taxon>
        <taxon>Rhodymeniophycidae</taxon>
        <taxon>Ceramiales</taxon>
        <taxon>Wrangeliaceae</taxon>
        <taxon>Plumaria</taxon>
    </lineage>
</organism>
<dbReference type="Pfam" id="PF05421">
    <property type="entry name" value="DUF751"/>
    <property type="match status" value="1"/>
</dbReference>
<keyword evidence="5" id="KW-0472">Membrane</keyword>
<geneLocation type="plastid" evidence="6"/>
<name>A0A4D6WWA5_9FLOR</name>
<reference evidence="6" key="2">
    <citation type="submission" date="2019-04" db="EMBL/GenBank/DDBJ databases">
        <authorList>
            <person name="Pasella M."/>
        </authorList>
    </citation>
    <scope>NUCLEOTIDE SEQUENCE</scope>
    <source>
        <strain evidence="6">PD2953_5</strain>
    </source>
</reference>